<evidence type="ECO:0000313" key="2">
    <source>
        <dbReference type="EMBL" id="TDQ49052.1"/>
    </source>
</evidence>
<comment type="caution">
    <text evidence="2">The sequence shown here is derived from an EMBL/GenBank/DDBJ whole genome shotgun (WGS) entry which is preliminary data.</text>
</comment>
<protein>
    <submittedName>
        <fullName evidence="2">Rhodanese-related sulfurtransferase</fullName>
    </submittedName>
</protein>
<dbReference type="SUPFAM" id="SSF52821">
    <property type="entry name" value="Rhodanese/Cell cycle control phosphatase"/>
    <property type="match status" value="1"/>
</dbReference>
<dbReference type="SMART" id="SM00450">
    <property type="entry name" value="RHOD"/>
    <property type="match status" value="1"/>
</dbReference>
<sequence>MNIAVELFQTSPMLTMAWVVLLFLTLAAFLSSGAGKAIAAQQLTNLVNREDGVVLDIRPAAEFNKGHIVGALNIPLSKLAEADKDLERLKNRPVVVVCAQGMTAVNACKLLKQKGFEKVFRLNSGMQGWQADNLPVTKK</sequence>
<proteinExistence type="predicted"/>
<dbReference type="Pfam" id="PF00581">
    <property type="entry name" value="Rhodanese"/>
    <property type="match status" value="1"/>
</dbReference>
<dbReference type="Gene3D" id="3.40.250.10">
    <property type="entry name" value="Rhodanese-like domain"/>
    <property type="match status" value="1"/>
</dbReference>
<evidence type="ECO:0000313" key="3">
    <source>
        <dbReference type="Proteomes" id="UP000295375"/>
    </source>
</evidence>
<dbReference type="RefSeq" id="WP_133589325.1">
    <property type="nucleotide sequence ID" value="NZ_CP037953.1"/>
</dbReference>
<dbReference type="PROSITE" id="PS50206">
    <property type="entry name" value="RHODANESE_3"/>
    <property type="match status" value="1"/>
</dbReference>
<feature type="domain" description="Rhodanese" evidence="1">
    <location>
        <begin position="48"/>
        <end position="138"/>
    </location>
</feature>
<dbReference type="GO" id="GO:0016740">
    <property type="term" value="F:transferase activity"/>
    <property type="evidence" value="ECO:0007669"/>
    <property type="project" value="UniProtKB-KW"/>
</dbReference>
<dbReference type="OrthoDB" id="9808735at2"/>
<organism evidence="2 3">
    <name type="scientific">Permianibacter aggregans</name>
    <dbReference type="NCBI Taxonomy" id="1510150"/>
    <lineage>
        <taxon>Bacteria</taxon>
        <taxon>Pseudomonadati</taxon>
        <taxon>Pseudomonadota</taxon>
        <taxon>Gammaproteobacteria</taxon>
        <taxon>Pseudomonadales</taxon>
        <taxon>Pseudomonadaceae</taxon>
        <taxon>Permianibacter</taxon>
    </lineage>
</organism>
<dbReference type="PANTHER" id="PTHR43031">
    <property type="entry name" value="FAD-DEPENDENT OXIDOREDUCTASE"/>
    <property type="match status" value="1"/>
</dbReference>
<dbReference type="InterPro" id="IPR050229">
    <property type="entry name" value="GlpE_sulfurtransferase"/>
</dbReference>
<dbReference type="Proteomes" id="UP000295375">
    <property type="component" value="Unassembled WGS sequence"/>
</dbReference>
<dbReference type="InterPro" id="IPR036873">
    <property type="entry name" value="Rhodanese-like_dom_sf"/>
</dbReference>
<keyword evidence="3" id="KW-1185">Reference proteome</keyword>
<evidence type="ECO:0000259" key="1">
    <source>
        <dbReference type="PROSITE" id="PS50206"/>
    </source>
</evidence>
<name>A0A4R6UQ48_9GAMM</name>
<dbReference type="PANTHER" id="PTHR43031:SF18">
    <property type="entry name" value="RHODANESE-RELATED SULFURTRANSFERASES"/>
    <property type="match status" value="1"/>
</dbReference>
<dbReference type="CDD" id="cd00158">
    <property type="entry name" value="RHOD"/>
    <property type="match status" value="1"/>
</dbReference>
<reference evidence="2 3" key="1">
    <citation type="submission" date="2019-03" db="EMBL/GenBank/DDBJ databases">
        <title>Genomic Encyclopedia of Type Strains, Phase IV (KMG-IV): sequencing the most valuable type-strain genomes for metagenomic binning, comparative biology and taxonomic classification.</title>
        <authorList>
            <person name="Goeker M."/>
        </authorList>
    </citation>
    <scope>NUCLEOTIDE SEQUENCE [LARGE SCALE GENOMIC DNA]</scope>
    <source>
        <strain evidence="2 3">DSM 103792</strain>
    </source>
</reference>
<keyword evidence="2" id="KW-0808">Transferase</keyword>
<gene>
    <name evidence="2" type="ORF">EV696_10526</name>
</gene>
<dbReference type="EMBL" id="SNYM01000005">
    <property type="protein sequence ID" value="TDQ49052.1"/>
    <property type="molecule type" value="Genomic_DNA"/>
</dbReference>
<dbReference type="AlphaFoldDB" id="A0A4R6UQ48"/>
<accession>A0A4R6UQ48</accession>
<dbReference type="InterPro" id="IPR001763">
    <property type="entry name" value="Rhodanese-like_dom"/>
</dbReference>